<sequence length="48" mass="5265">MPLQSDEFVKPVSIGITQLDFQARYYQTAPVVTPGLAEGGLTFTVSYK</sequence>
<dbReference type="InterPro" id="IPR008966">
    <property type="entry name" value="Adhesion_dom_sf"/>
</dbReference>
<comment type="caution">
    <text evidence="1">The sequence shown here is derived from an EMBL/GenBank/DDBJ whole genome shotgun (WGS) entry which is preliminary data.</text>
</comment>
<accession>A0AA37VV14</accession>
<dbReference type="InterPro" id="IPR036937">
    <property type="entry name" value="Adhesion_dom_fimbrial_sf"/>
</dbReference>
<evidence type="ECO:0000313" key="1">
    <source>
        <dbReference type="EMBL" id="GLO33964.1"/>
    </source>
</evidence>
<evidence type="ECO:0008006" key="3">
    <source>
        <dbReference type="Google" id="ProtNLM"/>
    </source>
</evidence>
<name>A0AA37VV14_PSEPU</name>
<proteinExistence type="predicted"/>
<gene>
    <name evidence="1" type="ORF">PPUN14671_07970</name>
</gene>
<organism evidence="1 2">
    <name type="scientific">Pseudomonas putida</name>
    <name type="common">Arthrobacter siderocapsulatus</name>
    <dbReference type="NCBI Taxonomy" id="303"/>
    <lineage>
        <taxon>Bacteria</taxon>
        <taxon>Pseudomonadati</taxon>
        <taxon>Pseudomonadota</taxon>
        <taxon>Gammaproteobacteria</taxon>
        <taxon>Pseudomonadales</taxon>
        <taxon>Pseudomonadaceae</taxon>
        <taxon>Pseudomonas</taxon>
    </lineage>
</organism>
<dbReference type="Gene3D" id="2.60.40.1090">
    <property type="entry name" value="Fimbrial-type adhesion domain"/>
    <property type="match status" value="1"/>
</dbReference>
<dbReference type="Proteomes" id="UP001161257">
    <property type="component" value="Unassembled WGS sequence"/>
</dbReference>
<dbReference type="GO" id="GO:0007155">
    <property type="term" value="P:cell adhesion"/>
    <property type="evidence" value="ECO:0007669"/>
    <property type="project" value="InterPro"/>
</dbReference>
<dbReference type="RefSeq" id="WP_284355280.1">
    <property type="nucleotide sequence ID" value="NZ_BSKF01000007.1"/>
</dbReference>
<evidence type="ECO:0000313" key="2">
    <source>
        <dbReference type="Proteomes" id="UP001161257"/>
    </source>
</evidence>
<dbReference type="AlphaFoldDB" id="A0AA37VV14"/>
<dbReference type="EMBL" id="BSKJ01000001">
    <property type="protein sequence ID" value="GLO33964.1"/>
    <property type="molecule type" value="Genomic_DNA"/>
</dbReference>
<dbReference type="GO" id="GO:0009289">
    <property type="term" value="C:pilus"/>
    <property type="evidence" value="ECO:0007669"/>
    <property type="project" value="InterPro"/>
</dbReference>
<protein>
    <recommendedName>
        <fullName evidence="3">Type 1 fimbrial protein</fullName>
    </recommendedName>
</protein>
<reference evidence="1" key="1">
    <citation type="submission" date="2023-01" db="EMBL/GenBank/DDBJ databases">
        <title>Whole-genome sequence of Pseudomonas putida NBRC 14671.</title>
        <authorList>
            <person name="Morohoshi T."/>
            <person name="Someya N."/>
        </authorList>
    </citation>
    <scope>NUCLEOTIDE SEQUENCE</scope>
    <source>
        <strain evidence="1">NBRC 14671</strain>
    </source>
</reference>
<dbReference type="SUPFAM" id="SSF49401">
    <property type="entry name" value="Bacterial adhesins"/>
    <property type="match status" value="1"/>
</dbReference>